<evidence type="ECO:0008006" key="3">
    <source>
        <dbReference type="Google" id="ProtNLM"/>
    </source>
</evidence>
<reference evidence="1 2" key="1">
    <citation type="submission" date="2024-03" db="EMBL/GenBank/DDBJ databases">
        <title>Novel species of the genus Variovorax.</title>
        <authorList>
            <person name="Liu Q."/>
            <person name="Xin Y.-H."/>
        </authorList>
    </citation>
    <scope>NUCLEOTIDE SEQUENCE [LARGE SCALE GENOMIC DNA]</scope>
    <source>
        <strain evidence="1 2">KACC 18899</strain>
    </source>
</reference>
<gene>
    <name evidence="1" type="ORF">WKW77_27515</name>
</gene>
<comment type="caution">
    <text evidence="1">The sequence shown here is derived from an EMBL/GenBank/DDBJ whole genome shotgun (WGS) entry which is preliminary data.</text>
</comment>
<proteinExistence type="predicted"/>
<name>A0ABU8VPB7_9BURK</name>
<dbReference type="Proteomes" id="UP001365846">
    <property type="component" value="Unassembled WGS sequence"/>
</dbReference>
<organism evidence="1 2">
    <name type="scientific">Variovorax ureilyticus</name>
    <dbReference type="NCBI Taxonomy" id="1836198"/>
    <lineage>
        <taxon>Bacteria</taxon>
        <taxon>Pseudomonadati</taxon>
        <taxon>Pseudomonadota</taxon>
        <taxon>Betaproteobacteria</taxon>
        <taxon>Burkholderiales</taxon>
        <taxon>Comamonadaceae</taxon>
        <taxon>Variovorax</taxon>
    </lineage>
</organism>
<evidence type="ECO:0000313" key="1">
    <source>
        <dbReference type="EMBL" id="MEJ8814850.1"/>
    </source>
</evidence>
<keyword evidence="2" id="KW-1185">Reference proteome</keyword>
<sequence length="117" mass="12242">MAAPRTTSPSTRRFAWLLWVMLLLPVAQVAALWHGVSHVAPTAQQGAPTPNEPLSQAGHCDLCLLAATIHGGALPSAPIPLLHPTVRHEAPLVAFVAGWPGSPALPYRSRAPPASSL</sequence>
<accession>A0ABU8VPB7</accession>
<dbReference type="EMBL" id="JBBKZU010000015">
    <property type="protein sequence ID" value="MEJ8814850.1"/>
    <property type="molecule type" value="Genomic_DNA"/>
</dbReference>
<protein>
    <recommendedName>
        <fullName evidence="3">DUF2946 domain-containing protein</fullName>
    </recommendedName>
</protein>
<evidence type="ECO:0000313" key="2">
    <source>
        <dbReference type="Proteomes" id="UP001365846"/>
    </source>
</evidence>
<dbReference type="RefSeq" id="WP_340360075.1">
    <property type="nucleotide sequence ID" value="NZ_JBBKZU010000015.1"/>
</dbReference>